<name>A0A0K8TFK6_LYGHE</name>
<feature type="non-terminal residue" evidence="2">
    <location>
        <position position="1"/>
    </location>
</feature>
<accession>A0A0K8TFK6</accession>
<feature type="compositionally biased region" description="Polar residues" evidence="1">
    <location>
        <begin position="38"/>
        <end position="54"/>
    </location>
</feature>
<dbReference type="AlphaFoldDB" id="A0A0K8TFK6"/>
<dbReference type="EMBL" id="GBRD01001453">
    <property type="protein sequence ID" value="JAG64368.1"/>
    <property type="molecule type" value="Transcribed_RNA"/>
</dbReference>
<evidence type="ECO:0000256" key="1">
    <source>
        <dbReference type="SAM" id="MobiDB-lite"/>
    </source>
</evidence>
<proteinExistence type="predicted"/>
<feature type="compositionally biased region" description="Basic and acidic residues" evidence="1">
    <location>
        <begin position="55"/>
        <end position="89"/>
    </location>
</feature>
<feature type="compositionally biased region" description="Polar residues" evidence="1">
    <location>
        <begin position="134"/>
        <end position="154"/>
    </location>
</feature>
<evidence type="ECO:0000313" key="2">
    <source>
        <dbReference type="EMBL" id="JAG64368.1"/>
    </source>
</evidence>
<feature type="region of interest" description="Disordered" evidence="1">
    <location>
        <begin position="29"/>
        <end position="103"/>
    </location>
</feature>
<feature type="region of interest" description="Disordered" evidence="1">
    <location>
        <begin position="134"/>
        <end position="166"/>
    </location>
</feature>
<protein>
    <submittedName>
        <fullName evidence="2">Uncharacterized protein</fullName>
    </submittedName>
</protein>
<sequence length="258" mass="28463">LPPSPTSPIYLQSLSCDYCEDLINQSDGSWDDGWYGRYSQTDTDENVPSTAHTTGNDEGRPATSARCDEHSPTDQRQRDSDEMVRRGTETPHGMPSNNVPQSSDFGRVVEAFLNDPQTSNAANTNVPRWVNVGPSASASTRAQGAAHQTTQSIPGQGPKKPENAQRKANLWSTWGPDQLNKNEGPAVAPYLSAEREIHVPEGQSLHVCYKCKVFFLSPKCSVPVIAGYIRWHPLLCYCVDQHTANSTLLCRRVRDLPK</sequence>
<organism evidence="2">
    <name type="scientific">Lygus hesperus</name>
    <name type="common">Western plant bug</name>
    <dbReference type="NCBI Taxonomy" id="30085"/>
    <lineage>
        <taxon>Eukaryota</taxon>
        <taxon>Metazoa</taxon>
        <taxon>Ecdysozoa</taxon>
        <taxon>Arthropoda</taxon>
        <taxon>Hexapoda</taxon>
        <taxon>Insecta</taxon>
        <taxon>Pterygota</taxon>
        <taxon>Neoptera</taxon>
        <taxon>Paraneoptera</taxon>
        <taxon>Hemiptera</taxon>
        <taxon>Heteroptera</taxon>
        <taxon>Panheteroptera</taxon>
        <taxon>Cimicomorpha</taxon>
        <taxon>Miridae</taxon>
        <taxon>Mirini</taxon>
        <taxon>Lygus</taxon>
    </lineage>
</organism>
<reference evidence="2" key="1">
    <citation type="submission" date="2014-09" db="EMBL/GenBank/DDBJ databases">
        <authorList>
            <person name="Magalhaes I.L.F."/>
            <person name="Oliveira U."/>
            <person name="Santos F.R."/>
            <person name="Vidigal T.H.D.A."/>
            <person name="Brescovit A.D."/>
            <person name="Santos A.J."/>
        </authorList>
    </citation>
    <scope>NUCLEOTIDE SEQUENCE</scope>
</reference>